<dbReference type="InterPro" id="IPR014977">
    <property type="entry name" value="WRC_dom"/>
</dbReference>
<keyword evidence="7" id="KW-0812">Transmembrane</keyword>
<comment type="similarity">
    <text evidence="2 5">Belongs to the GRF family.</text>
</comment>
<dbReference type="InterPro" id="IPR031137">
    <property type="entry name" value="GRF"/>
</dbReference>
<dbReference type="PANTHER" id="PTHR31602:SF113">
    <property type="entry name" value="GROWTH-REGULATING FACTOR 4"/>
    <property type="match status" value="1"/>
</dbReference>
<keyword evidence="3 4" id="KW-0539">Nucleus</keyword>
<dbReference type="GO" id="GO:0006355">
    <property type="term" value="P:regulation of DNA-templated transcription"/>
    <property type="evidence" value="ECO:0007669"/>
    <property type="project" value="InterPro"/>
</dbReference>
<dbReference type="EMBL" id="BQKI01000075">
    <property type="protein sequence ID" value="GJN21956.1"/>
    <property type="molecule type" value="Genomic_DNA"/>
</dbReference>
<comment type="domain">
    <text evidence="5">The QLQ domain and WRC domain may be involved in protein-protein interaction and DNA-binding, respectively.</text>
</comment>
<feature type="domain" description="WRC" evidence="9">
    <location>
        <begin position="153"/>
        <end position="197"/>
    </location>
</feature>
<dbReference type="Proteomes" id="UP001054889">
    <property type="component" value="Unassembled WGS sequence"/>
</dbReference>
<evidence type="ECO:0000256" key="2">
    <source>
        <dbReference type="ARBA" id="ARBA00008122"/>
    </source>
</evidence>
<evidence type="ECO:0000256" key="7">
    <source>
        <dbReference type="SAM" id="Phobius"/>
    </source>
</evidence>
<evidence type="ECO:0000256" key="4">
    <source>
        <dbReference type="PROSITE-ProRule" id="PRU01002"/>
    </source>
</evidence>
<comment type="function">
    <text evidence="5">Transcription activator.</text>
</comment>
<evidence type="ECO:0000256" key="3">
    <source>
        <dbReference type="ARBA" id="ARBA00023242"/>
    </source>
</evidence>
<gene>
    <name evidence="10" type="primary">gb09480</name>
    <name evidence="10" type="ORF">PR202_gb09480</name>
</gene>
<dbReference type="GO" id="GO:0006351">
    <property type="term" value="P:DNA-templated transcription"/>
    <property type="evidence" value="ECO:0007669"/>
    <property type="project" value="UniProtKB-UniRule"/>
</dbReference>
<feature type="short sequence motif" description="Bipartite nuclear localization signal" evidence="4">
    <location>
        <begin position="186"/>
        <end position="193"/>
    </location>
</feature>
<dbReference type="PROSITE" id="PS51667">
    <property type="entry name" value="WRC"/>
    <property type="match status" value="1"/>
</dbReference>
<sequence length="421" mass="45052">MAMPYASLSPAGGGGGGGADHHRSSTATATASLLPCCRSSPLSSAGNGGEEAQMMWARPLSFTPAQFEELEQQALIYKYLVAGVPVPPDLVVPIRRGLDSLATRFYGHPTRTATLHHPFFLFLFFLLLATPSLACSFCLCVFAYGSYFGKKLDPEPGRCRRTDGKKWRCAKEAAPDSKYCERHMHRGRNRSRKPVETTQLVAHSQPFSAMAPVAAQPLAAAANGVGNFQSHSLYPAIAGSNGGGAGSNISSPFSSSLSSSQLNMDNTATYAALGGGTAKDLRYTGYGIRSLADEHNQLISEAIDSSIENQWRLPPSQNSSFPLPSYPQLGALSDLGPNTVNSLAKMDRQPLSFLGNDFGSMKQENQLRPFFDEWPKARDSWPGLGDENTNMSSFSATQLSMSIPMASSDFSAASSQSPNGD</sequence>
<protein>
    <recommendedName>
        <fullName evidence="5">Growth-regulating factor</fullName>
    </recommendedName>
</protein>
<feature type="domain" description="QLQ" evidence="8">
    <location>
        <begin position="61"/>
        <end position="96"/>
    </location>
</feature>
<dbReference type="GO" id="GO:0005634">
    <property type="term" value="C:nucleus"/>
    <property type="evidence" value="ECO:0007669"/>
    <property type="project" value="UniProtKB-SubCell"/>
</dbReference>
<keyword evidence="5" id="KW-0804">Transcription</keyword>
<dbReference type="Pfam" id="PF08879">
    <property type="entry name" value="WRC"/>
    <property type="match status" value="1"/>
</dbReference>
<keyword evidence="5" id="KW-0010">Activator</keyword>
<proteinExistence type="inferred from homology"/>
<evidence type="ECO:0000313" key="11">
    <source>
        <dbReference type="Proteomes" id="UP001054889"/>
    </source>
</evidence>
<reference evidence="10" key="2">
    <citation type="submission" date="2021-12" db="EMBL/GenBank/DDBJ databases">
        <title>Resequencing data analysis of finger millet.</title>
        <authorList>
            <person name="Hatakeyama M."/>
            <person name="Aluri S."/>
            <person name="Balachadran M.T."/>
            <person name="Sivarajan S.R."/>
            <person name="Poveda L."/>
            <person name="Shimizu-Inatsugi R."/>
            <person name="Schlapbach R."/>
            <person name="Sreeman S.M."/>
            <person name="Shimizu K.K."/>
        </authorList>
    </citation>
    <scope>NUCLEOTIDE SEQUENCE</scope>
</reference>
<evidence type="ECO:0000256" key="6">
    <source>
        <dbReference type="SAM" id="MobiDB-lite"/>
    </source>
</evidence>
<dbReference type="GO" id="GO:0032502">
    <property type="term" value="P:developmental process"/>
    <property type="evidence" value="ECO:0007669"/>
    <property type="project" value="InterPro"/>
</dbReference>
<evidence type="ECO:0000259" key="8">
    <source>
        <dbReference type="PROSITE" id="PS51666"/>
    </source>
</evidence>
<accession>A0AAV5EHC5</accession>
<evidence type="ECO:0000256" key="5">
    <source>
        <dbReference type="RuleBase" id="RU367127"/>
    </source>
</evidence>
<comment type="caution">
    <text evidence="10">The sequence shown here is derived from an EMBL/GenBank/DDBJ whole genome shotgun (WGS) entry which is preliminary data.</text>
</comment>
<dbReference type="SMART" id="SM00951">
    <property type="entry name" value="QLQ"/>
    <property type="match status" value="1"/>
</dbReference>
<dbReference type="GO" id="GO:0005524">
    <property type="term" value="F:ATP binding"/>
    <property type="evidence" value="ECO:0007669"/>
    <property type="project" value="UniProtKB-UniRule"/>
</dbReference>
<keyword evidence="11" id="KW-1185">Reference proteome</keyword>
<name>A0AAV5EHC5_ELECO</name>
<feature type="short sequence motif" description="Bipartite nuclear localization signal" evidence="4">
    <location>
        <begin position="158"/>
        <end position="168"/>
    </location>
</feature>
<feature type="region of interest" description="Disordered" evidence="6">
    <location>
        <begin position="1"/>
        <end position="24"/>
    </location>
</feature>
<dbReference type="AlphaFoldDB" id="A0AAV5EHC5"/>
<evidence type="ECO:0000259" key="9">
    <source>
        <dbReference type="PROSITE" id="PS51667"/>
    </source>
</evidence>
<dbReference type="Pfam" id="PF08880">
    <property type="entry name" value="QLQ"/>
    <property type="match status" value="1"/>
</dbReference>
<dbReference type="InterPro" id="IPR014978">
    <property type="entry name" value="Gln-Leu-Gln_QLQ"/>
</dbReference>
<organism evidence="10 11">
    <name type="scientific">Eleusine coracana subsp. coracana</name>
    <dbReference type="NCBI Taxonomy" id="191504"/>
    <lineage>
        <taxon>Eukaryota</taxon>
        <taxon>Viridiplantae</taxon>
        <taxon>Streptophyta</taxon>
        <taxon>Embryophyta</taxon>
        <taxon>Tracheophyta</taxon>
        <taxon>Spermatophyta</taxon>
        <taxon>Magnoliopsida</taxon>
        <taxon>Liliopsida</taxon>
        <taxon>Poales</taxon>
        <taxon>Poaceae</taxon>
        <taxon>PACMAD clade</taxon>
        <taxon>Chloridoideae</taxon>
        <taxon>Cynodonteae</taxon>
        <taxon>Eleusininae</taxon>
        <taxon>Eleusine</taxon>
    </lineage>
</organism>
<evidence type="ECO:0000313" key="10">
    <source>
        <dbReference type="EMBL" id="GJN21956.1"/>
    </source>
</evidence>
<keyword evidence="7" id="KW-0472">Membrane</keyword>
<dbReference type="PROSITE" id="PS51666">
    <property type="entry name" value="QLQ"/>
    <property type="match status" value="1"/>
</dbReference>
<feature type="transmembrane region" description="Helical" evidence="7">
    <location>
        <begin position="119"/>
        <end position="144"/>
    </location>
</feature>
<evidence type="ECO:0000256" key="1">
    <source>
        <dbReference type="ARBA" id="ARBA00004123"/>
    </source>
</evidence>
<comment type="subcellular location">
    <subcellularLocation>
        <location evidence="1 4 5">Nucleus</location>
    </subcellularLocation>
</comment>
<keyword evidence="5" id="KW-0805">Transcription regulation</keyword>
<reference evidence="10" key="1">
    <citation type="journal article" date="2018" name="DNA Res.">
        <title>Multiple hybrid de novo genome assembly of finger millet, an orphan allotetraploid crop.</title>
        <authorList>
            <person name="Hatakeyama M."/>
            <person name="Aluri S."/>
            <person name="Balachadran M.T."/>
            <person name="Sivarajan S.R."/>
            <person name="Patrignani A."/>
            <person name="Gruter S."/>
            <person name="Poveda L."/>
            <person name="Shimizu-Inatsugi R."/>
            <person name="Baeten J."/>
            <person name="Francoijs K.J."/>
            <person name="Nataraja K.N."/>
            <person name="Reddy Y.A.N."/>
            <person name="Phadnis S."/>
            <person name="Ravikumar R.L."/>
            <person name="Schlapbach R."/>
            <person name="Sreeman S.M."/>
            <person name="Shimizu K.K."/>
        </authorList>
    </citation>
    <scope>NUCLEOTIDE SEQUENCE</scope>
</reference>
<keyword evidence="7" id="KW-1133">Transmembrane helix</keyword>
<dbReference type="PANTHER" id="PTHR31602">
    <property type="entry name" value="GROWTH-REGULATING FACTOR 5"/>
    <property type="match status" value="1"/>
</dbReference>